<gene>
    <name evidence="2" type="ORF">PPACK8108_LOCUS17293</name>
</gene>
<evidence type="ECO:0000313" key="2">
    <source>
        <dbReference type="EMBL" id="CAH7683655.1"/>
    </source>
</evidence>
<reference evidence="2" key="1">
    <citation type="submission" date="2022-06" db="EMBL/GenBank/DDBJ databases">
        <authorList>
            <consortium name="SYNGENTA / RWTH Aachen University"/>
        </authorList>
    </citation>
    <scope>NUCLEOTIDE SEQUENCE</scope>
</reference>
<feature type="region of interest" description="Disordered" evidence="1">
    <location>
        <begin position="339"/>
        <end position="359"/>
    </location>
</feature>
<evidence type="ECO:0000256" key="1">
    <source>
        <dbReference type="SAM" id="MobiDB-lite"/>
    </source>
</evidence>
<feature type="region of interest" description="Disordered" evidence="1">
    <location>
        <begin position="1"/>
        <end position="52"/>
    </location>
</feature>
<feature type="compositionally biased region" description="Basic and acidic residues" evidence="1">
    <location>
        <begin position="153"/>
        <end position="168"/>
    </location>
</feature>
<organism evidence="2 3">
    <name type="scientific">Phakopsora pachyrhizi</name>
    <name type="common">Asian soybean rust disease fungus</name>
    <dbReference type="NCBI Taxonomy" id="170000"/>
    <lineage>
        <taxon>Eukaryota</taxon>
        <taxon>Fungi</taxon>
        <taxon>Dikarya</taxon>
        <taxon>Basidiomycota</taxon>
        <taxon>Pucciniomycotina</taxon>
        <taxon>Pucciniomycetes</taxon>
        <taxon>Pucciniales</taxon>
        <taxon>Phakopsoraceae</taxon>
        <taxon>Phakopsora</taxon>
    </lineage>
</organism>
<keyword evidence="3" id="KW-1185">Reference proteome</keyword>
<comment type="caution">
    <text evidence="2">The sequence shown here is derived from an EMBL/GenBank/DDBJ whole genome shotgun (WGS) entry which is preliminary data.</text>
</comment>
<feature type="region of interest" description="Disordered" evidence="1">
    <location>
        <begin position="147"/>
        <end position="168"/>
    </location>
</feature>
<name>A0AAV0BCP2_PHAPC</name>
<evidence type="ECO:0000313" key="3">
    <source>
        <dbReference type="Proteomes" id="UP001153365"/>
    </source>
</evidence>
<proteinExistence type="predicted"/>
<dbReference type="AlphaFoldDB" id="A0AAV0BCP2"/>
<protein>
    <submittedName>
        <fullName evidence="2">Uncharacterized protein</fullName>
    </submittedName>
</protein>
<sequence length="359" mass="38634">MVGVLEEVASGDGGPLSSPALKSKPLNQERELNPGDGLGARGQDQVESGPELGLELGQVGACTRAGIEGPSQAGMKLGWEELKKVGKGASYEEEVRFLDFHPAKGTQVDRKVRLFWTKGAFESHLFGPLPVVQFGAHWEPSWSNIPKDKKMKKWGEKEGKKGKKEEGVRREDLPTHFAFFHGAGGGLVLEGVGGVCYGAGRVLLVAEEEGKGRPVSRTAHLDLAKAESGQTLKEIIPAMTSDCGEILPGVQKSGQNFDSCPGRGDHALAEYAGMGGDIQQWWKEELSGDYKDIIRAGGGCGGRFGVFKRGFCWILLGFEEERVAVEGNGWRHWKEEKMLGGGTHQGQSDCSKTAGAMDL</sequence>
<accession>A0AAV0BCP2</accession>
<dbReference type="Proteomes" id="UP001153365">
    <property type="component" value="Unassembled WGS sequence"/>
</dbReference>
<dbReference type="EMBL" id="CALTRL010004828">
    <property type="protein sequence ID" value="CAH7683655.1"/>
    <property type="molecule type" value="Genomic_DNA"/>
</dbReference>